<dbReference type="Proteomes" id="UP001170379">
    <property type="component" value="Unassembled WGS sequence"/>
</dbReference>
<evidence type="ECO:0000313" key="4">
    <source>
        <dbReference type="EMBL" id="MDJ1369829.1"/>
    </source>
</evidence>
<evidence type="ECO:0008006" key="6">
    <source>
        <dbReference type="Google" id="ProtNLM"/>
    </source>
</evidence>
<evidence type="ECO:0000256" key="1">
    <source>
        <dbReference type="PROSITE-ProRule" id="PRU00339"/>
    </source>
</evidence>
<feature type="repeat" description="TPR" evidence="1">
    <location>
        <begin position="90"/>
        <end position="123"/>
    </location>
</feature>
<dbReference type="InterPro" id="IPR011990">
    <property type="entry name" value="TPR-like_helical_dom_sf"/>
</dbReference>
<sequence length="129" mass="13877">MVWGLVTSGTAIGVIMGAALVVFPLVGVVFIAKDIRFAAQGDALLAKMADAGELPADDLPKRPSGRPEREAADDEFPRWKAEVESNPDDYRAWARLALAYRASGDTPRARKAMRHAIELDAAASNTQGR</sequence>
<keyword evidence="1" id="KW-0802">TPR repeat</keyword>
<feature type="transmembrane region" description="Helical" evidence="3">
    <location>
        <begin position="12"/>
        <end position="32"/>
    </location>
</feature>
<dbReference type="Gene3D" id="1.25.40.10">
    <property type="entry name" value="Tetratricopeptide repeat domain"/>
    <property type="match status" value="1"/>
</dbReference>
<name>A0ABT7C3J4_9MICO</name>
<keyword evidence="5" id="KW-1185">Reference proteome</keyword>
<dbReference type="InterPro" id="IPR019734">
    <property type="entry name" value="TPR_rpt"/>
</dbReference>
<dbReference type="EMBL" id="PXVD01000001">
    <property type="protein sequence ID" value="MDJ1369829.1"/>
    <property type="molecule type" value="Genomic_DNA"/>
</dbReference>
<organism evidence="4 5">
    <name type="scientific">Gulosibacter molinativorax</name>
    <dbReference type="NCBI Taxonomy" id="256821"/>
    <lineage>
        <taxon>Bacteria</taxon>
        <taxon>Bacillati</taxon>
        <taxon>Actinomycetota</taxon>
        <taxon>Actinomycetes</taxon>
        <taxon>Micrococcales</taxon>
        <taxon>Microbacteriaceae</taxon>
        <taxon>Gulosibacter</taxon>
    </lineage>
</organism>
<dbReference type="PROSITE" id="PS50005">
    <property type="entry name" value="TPR"/>
    <property type="match status" value="1"/>
</dbReference>
<reference evidence="4" key="2">
    <citation type="journal article" date="2022" name="Sci. Rep.">
        <title>In silico prediction of the enzymes involved in the degradation of the herbicide molinate by Gulosibacter molinativorax ON4T.</title>
        <authorList>
            <person name="Lopes A.R."/>
            <person name="Bunin E."/>
            <person name="Viana A.T."/>
            <person name="Froufe H."/>
            <person name="Munoz-Merida A."/>
            <person name="Pinho D."/>
            <person name="Figueiredo J."/>
            <person name="Barroso C."/>
            <person name="Vaz-Moreira I."/>
            <person name="Bellanger X."/>
            <person name="Egas C."/>
            <person name="Nunes O.C."/>
        </authorList>
    </citation>
    <scope>NUCLEOTIDE SEQUENCE</scope>
    <source>
        <strain evidence="4">ON4</strain>
    </source>
</reference>
<keyword evidence="3" id="KW-1133">Transmembrane helix</keyword>
<comment type="caution">
    <text evidence="4">The sequence shown here is derived from an EMBL/GenBank/DDBJ whole genome shotgun (WGS) entry which is preliminary data.</text>
</comment>
<evidence type="ECO:0000313" key="5">
    <source>
        <dbReference type="Proteomes" id="UP001170379"/>
    </source>
</evidence>
<keyword evidence="3" id="KW-0812">Transmembrane</keyword>
<protein>
    <recommendedName>
        <fullName evidence="6">Tetratricopeptide repeat protein</fullName>
    </recommendedName>
</protein>
<feature type="region of interest" description="Disordered" evidence="2">
    <location>
        <begin position="54"/>
        <end position="75"/>
    </location>
</feature>
<reference evidence="4" key="1">
    <citation type="submission" date="2018-03" db="EMBL/GenBank/DDBJ databases">
        <authorList>
            <person name="Nunes O.C."/>
            <person name="Lopes A.R."/>
            <person name="Froufe H."/>
            <person name="Munoz-Merida A."/>
            <person name="Barroso C."/>
            <person name="Egas C."/>
        </authorList>
    </citation>
    <scope>NUCLEOTIDE SEQUENCE</scope>
    <source>
        <strain evidence="4">ON4</strain>
    </source>
</reference>
<accession>A0ABT7C3J4</accession>
<keyword evidence="3" id="KW-0472">Membrane</keyword>
<evidence type="ECO:0000256" key="2">
    <source>
        <dbReference type="SAM" id="MobiDB-lite"/>
    </source>
</evidence>
<feature type="compositionally biased region" description="Basic and acidic residues" evidence="2">
    <location>
        <begin position="58"/>
        <end position="75"/>
    </location>
</feature>
<proteinExistence type="predicted"/>
<gene>
    <name evidence="4" type="ORF">C7K25_00315</name>
</gene>
<evidence type="ECO:0000256" key="3">
    <source>
        <dbReference type="SAM" id="Phobius"/>
    </source>
</evidence>
<dbReference type="SUPFAM" id="SSF48452">
    <property type="entry name" value="TPR-like"/>
    <property type="match status" value="1"/>
</dbReference>